<name>A0A220U555_9BACI</name>
<feature type="compositionally biased region" description="Basic residues" evidence="1">
    <location>
        <begin position="89"/>
        <end position="107"/>
    </location>
</feature>
<proteinExistence type="predicted"/>
<dbReference type="OrthoDB" id="2974227at2"/>
<dbReference type="NCBIfam" id="NF041554">
    <property type="entry name" value="SA1362_fam"/>
    <property type="match status" value="1"/>
</dbReference>
<reference evidence="3 4" key="1">
    <citation type="submission" date="2017-07" db="EMBL/GenBank/DDBJ databases">
        <title>Virgibacillus sp. LM2416.</title>
        <authorList>
            <person name="Tak E.J."/>
            <person name="Bae J.-W."/>
        </authorList>
    </citation>
    <scope>NUCLEOTIDE SEQUENCE [LARGE SCALE GENOMIC DNA]</scope>
    <source>
        <strain evidence="3 4">LM2416</strain>
    </source>
</reference>
<accession>A0A220U555</accession>
<dbReference type="InterPro" id="IPR048110">
    <property type="entry name" value="SA1362/YqhP-like"/>
</dbReference>
<keyword evidence="2" id="KW-0812">Transmembrane</keyword>
<evidence type="ECO:0000313" key="3">
    <source>
        <dbReference type="EMBL" id="ASK63220.1"/>
    </source>
</evidence>
<feature type="transmembrane region" description="Helical" evidence="2">
    <location>
        <begin position="32"/>
        <end position="55"/>
    </location>
</feature>
<keyword evidence="4" id="KW-1185">Reference proteome</keyword>
<feature type="transmembrane region" description="Helical" evidence="2">
    <location>
        <begin position="7"/>
        <end position="26"/>
    </location>
</feature>
<organism evidence="3 4">
    <name type="scientific">Virgibacillus phasianinus</name>
    <dbReference type="NCBI Taxonomy" id="2017483"/>
    <lineage>
        <taxon>Bacteria</taxon>
        <taxon>Bacillati</taxon>
        <taxon>Bacillota</taxon>
        <taxon>Bacilli</taxon>
        <taxon>Bacillales</taxon>
        <taxon>Bacillaceae</taxon>
        <taxon>Virgibacillus</taxon>
    </lineage>
</organism>
<sequence length="124" mass="14186">MFRNKFSVFLYVILGLAAIGLVTQLFTNTVNFLTNIMIMLGIGVAIFAVIYVFFFRRRATSNDMKKYKSAVKQSKSKYANKTFSSIPGNKKKPASLIKRKSSKRATHLRVIDGNKHKRKKRATY</sequence>
<protein>
    <submittedName>
        <fullName evidence="3">Uncharacterized protein</fullName>
    </submittedName>
</protein>
<dbReference type="EMBL" id="CP022315">
    <property type="protein sequence ID" value="ASK63220.1"/>
    <property type="molecule type" value="Genomic_DNA"/>
</dbReference>
<evidence type="ECO:0000313" key="4">
    <source>
        <dbReference type="Proteomes" id="UP000198312"/>
    </source>
</evidence>
<dbReference type="AlphaFoldDB" id="A0A220U555"/>
<evidence type="ECO:0000256" key="2">
    <source>
        <dbReference type="SAM" id="Phobius"/>
    </source>
</evidence>
<dbReference type="KEGG" id="vil:CFK37_14215"/>
<feature type="region of interest" description="Disordered" evidence="1">
    <location>
        <begin position="75"/>
        <end position="124"/>
    </location>
</feature>
<gene>
    <name evidence="3" type="ORF">CFK37_14215</name>
</gene>
<keyword evidence="2" id="KW-0472">Membrane</keyword>
<feature type="compositionally biased region" description="Polar residues" evidence="1">
    <location>
        <begin position="75"/>
        <end position="87"/>
    </location>
</feature>
<evidence type="ECO:0000256" key="1">
    <source>
        <dbReference type="SAM" id="MobiDB-lite"/>
    </source>
</evidence>
<dbReference type="Proteomes" id="UP000198312">
    <property type="component" value="Chromosome"/>
</dbReference>
<feature type="compositionally biased region" description="Basic residues" evidence="1">
    <location>
        <begin position="115"/>
        <end position="124"/>
    </location>
</feature>
<keyword evidence="2" id="KW-1133">Transmembrane helix</keyword>